<gene>
    <name evidence="2" type="ordered locus">Galf_1712</name>
</gene>
<dbReference type="Proteomes" id="UP000001235">
    <property type="component" value="Chromosome"/>
</dbReference>
<dbReference type="PANTHER" id="PTHR42663:SF4">
    <property type="entry name" value="SLL1036 PROTEIN"/>
    <property type="match status" value="1"/>
</dbReference>
<dbReference type="AlphaFoldDB" id="D9SGS7"/>
<feature type="domain" description="Metallo-beta-lactamase" evidence="1">
    <location>
        <begin position="25"/>
        <end position="232"/>
    </location>
</feature>
<dbReference type="Gene3D" id="3.60.15.10">
    <property type="entry name" value="Ribonuclease Z/Hydroxyacylglutathione hydrolase-like"/>
    <property type="match status" value="1"/>
</dbReference>
<dbReference type="InterPro" id="IPR036866">
    <property type="entry name" value="RibonucZ/Hydroxyglut_hydro"/>
</dbReference>
<dbReference type="Pfam" id="PF12706">
    <property type="entry name" value="Lactamase_B_2"/>
    <property type="match status" value="1"/>
</dbReference>
<dbReference type="RefSeq" id="WP_013293662.1">
    <property type="nucleotide sequence ID" value="NC_014394.1"/>
</dbReference>
<dbReference type="CDD" id="cd07715">
    <property type="entry name" value="TaR3-like_MBL-fold"/>
    <property type="match status" value="1"/>
</dbReference>
<evidence type="ECO:0000313" key="3">
    <source>
        <dbReference type="Proteomes" id="UP000001235"/>
    </source>
</evidence>
<dbReference type="SMART" id="SM00849">
    <property type="entry name" value="Lactamase_B"/>
    <property type="match status" value="1"/>
</dbReference>
<evidence type="ECO:0000259" key="1">
    <source>
        <dbReference type="SMART" id="SM00849"/>
    </source>
</evidence>
<dbReference type="InterPro" id="IPR001279">
    <property type="entry name" value="Metallo-B-lactamas"/>
</dbReference>
<protein>
    <submittedName>
        <fullName evidence="2">Beta-lactamase domain protein</fullName>
    </submittedName>
</protein>
<dbReference type="OrthoDB" id="9803916at2"/>
<evidence type="ECO:0000313" key="2">
    <source>
        <dbReference type="EMBL" id="ADL55724.1"/>
    </source>
</evidence>
<keyword evidence="3" id="KW-1185">Reference proteome</keyword>
<dbReference type="HOGENOM" id="CLU_031317_1_0_4"/>
<name>D9SGS7_GALCS</name>
<dbReference type="EMBL" id="CP002159">
    <property type="protein sequence ID" value="ADL55724.1"/>
    <property type="molecule type" value="Genomic_DNA"/>
</dbReference>
<organism evidence="2 3">
    <name type="scientific">Gallionella capsiferriformans (strain ES-2)</name>
    <name type="common">Gallionella ferruginea capsiferriformans (strain ES-2)</name>
    <dbReference type="NCBI Taxonomy" id="395494"/>
    <lineage>
        <taxon>Bacteria</taxon>
        <taxon>Pseudomonadati</taxon>
        <taxon>Pseudomonadota</taxon>
        <taxon>Betaproteobacteria</taxon>
        <taxon>Nitrosomonadales</taxon>
        <taxon>Gallionellaceae</taxon>
        <taxon>Gallionella</taxon>
    </lineage>
</organism>
<sequence>MKIKFWGVRGSIASPGPATVKYGGNTTCIEIRSDDNQLIILDGGTGIFPLAQSLLKNLPVTAHIFNTHSHWDHIQGLPFFIPIFIPGNTIKLYGARDPVTGDGPERIINVQLQYSFFPVREAEIQSRFEYVSLMPNTPLTLGDATITPTLLNHPVINLGYRIDCNGKSIFFTGDHEAHFNIYDLEDEGYAEYQALIDEQCLAIVNAVRGVDVLIADCSYTPEEHRAKIGWGHGTFDSSIKLALNAGAKVLYCTHHEPTRSDDELERVFAEALERNAGILGQLEVRLAREGQEIEV</sequence>
<dbReference type="SUPFAM" id="SSF56281">
    <property type="entry name" value="Metallo-hydrolase/oxidoreductase"/>
    <property type="match status" value="1"/>
</dbReference>
<proteinExistence type="predicted"/>
<dbReference type="eggNOG" id="COG1235">
    <property type="taxonomic scope" value="Bacteria"/>
</dbReference>
<dbReference type="PANTHER" id="PTHR42663">
    <property type="entry name" value="HYDROLASE C777.06C-RELATED-RELATED"/>
    <property type="match status" value="1"/>
</dbReference>
<reference evidence="2 3" key="1">
    <citation type="submission" date="2010-08" db="EMBL/GenBank/DDBJ databases">
        <title>Complete sequence of Gallionella capsiferriformans ES-2.</title>
        <authorList>
            <consortium name="US DOE Joint Genome Institute"/>
            <person name="Lucas S."/>
            <person name="Copeland A."/>
            <person name="Lapidus A."/>
            <person name="Cheng J.-F."/>
            <person name="Bruce D."/>
            <person name="Goodwin L."/>
            <person name="Pitluck S."/>
            <person name="Chertkov O."/>
            <person name="Davenport K.W."/>
            <person name="Detter J.C."/>
            <person name="Han C."/>
            <person name="Tapia R."/>
            <person name="Land M."/>
            <person name="Hauser L."/>
            <person name="Chang Y.-J."/>
            <person name="Jeffries C."/>
            <person name="Kyrpides N."/>
            <person name="Ivanova N."/>
            <person name="Mikhailova N."/>
            <person name="Shelobolina E.S."/>
            <person name="Picardal F."/>
            <person name="Roden E."/>
            <person name="Emerson D."/>
            <person name="Woyke T."/>
        </authorList>
    </citation>
    <scope>NUCLEOTIDE SEQUENCE [LARGE SCALE GENOMIC DNA]</scope>
    <source>
        <strain evidence="2 3">ES-2</strain>
    </source>
</reference>
<accession>D9SGS7</accession>
<dbReference type="STRING" id="395494.Galf_1712"/>
<dbReference type="KEGG" id="gca:Galf_1712"/>